<dbReference type="AlphaFoldDB" id="A0A9D1TBA8"/>
<reference evidence="2" key="2">
    <citation type="journal article" date="2021" name="PeerJ">
        <title>Extensive microbial diversity within the chicken gut microbiome revealed by metagenomics and culture.</title>
        <authorList>
            <person name="Gilroy R."/>
            <person name="Ravi A."/>
            <person name="Getino M."/>
            <person name="Pursley I."/>
            <person name="Horton D.L."/>
            <person name="Alikhan N.F."/>
            <person name="Baker D."/>
            <person name="Gharbi K."/>
            <person name="Hall N."/>
            <person name="Watson M."/>
            <person name="Adriaenssens E.M."/>
            <person name="Foster-Nyarko E."/>
            <person name="Jarju S."/>
            <person name="Secka A."/>
            <person name="Antonio M."/>
            <person name="Oren A."/>
            <person name="Chaudhuri R.R."/>
            <person name="La Ragione R."/>
            <person name="Hildebrand F."/>
            <person name="Pallen M.J."/>
        </authorList>
    </citation>
    <scope>NUCLEOTIDE SEQUENCE</scope>
    <source>
        <strain evidence="2">CHK188-20938</strain>
    </source>
</reference>
<protein>
    <submittedName>
        <fullName evidence="2">Uncharacterized protein</fullName>
    </submittedName>
</protein>
<evidence type="ECO:0000313" key="2">
    <source>
        <dbReference type="EMBL" id="HIV26275.1"/>
    </source>
</evidence>
<name>A0A9D1TBA8_9FIRM</name>
<dbReference type="EMBL" id="DVOO01000031">
    <property type="protein sequence ID" value="HIV26275.1"/>
    <property type="molecule type" value="Genomic_DNA"/>
</dbReference>
<accession>A0A9D1TBA8</accession>
<comment type="caution">
    <text evidence="2">The sequence shown here is derived from an EMBL/GenBank/DDBJ whole genome shotgun (WGS) entry which is preliminary data.</text>
</comment>
<feature type="transmembrane region" description="Helical" evidence="1">
    <location>
        <begin position="72"/>
        <end position="90"/>
    </location>
</feature>
<organism evidence="2 3">
    <name type="scientific">Candidatus Scatomonas pullistercoris</name>
    <dbReference type="NCBI Taxonomy" id="2840920"/>
    <lineage>
        <taxon>Bacteria</taxon>
        <taxon>Bacillati</taxon>
        <taxon>Bacillota</taxon>
        <taxon>Clostridia</taxon>
        <taxon>Lachnospirales</taxon>
        <taxon>Lachnospiraceae</taxon>
        <taxon>Lachnospiraceae incertae sedis</taxon>
        <taxon>Candidatus Scatomonas</taxon>
    </lineage>
</organism>
<reference evidence="2" key="1">
    <citation type="submission" date="2020-10" db="EMBL/GenBank/DDBJ databases">
        <authorList>
            <person name="Gilroy R."/>
        </authorList>
    </citation>
    <scope>NUCLEOTIDE SEQUENCE</scope>
    <source>
        <strain evidence="2">CHK188-20938</strain>
    </source>
</reference>
<feature type="transmembrane region" description="Helical" evidence="1">
    <location>
        <begin position="102"/>
        <end position="122"/>
    </location>
</feature>
<evidence type="ECO:0000313" key="3">
    <source>
        <dbReference type="Proteomes" id="UP000824169"/>
    </source>
</evidence>
<dbReference type="Proteomes" id="UP000824169">
    <property type="component" value="Unassembled WGS sequence"/>
</dbReference>
<keyword evidence="1" id="KW-0472">Membrane</keyword>
<feature type="transmembrane region" description="Helical" evidence="1">
    <location>
        <begin position="134"/>
        <end position="155"/>
    </location>
</feature>
<evidence type="ECO:0000256" key="1">
    <source>
        <dbReference type="SAM" id="Phobius"/>
    </source>
</evidence>
<keyword evidence="1" id="KW-1133">Transmembrane helix</keyword>
<gene>
    <name evidence="2" type="ORF">IAB71_10940</name>
</gene>
<keyword evidence="1" id="KW-0812">Transmembrane</keyword>
<sequence>MRKNNIIFFLSQIFWHILYLLSLTRWRKITTIPGFEKPAAILERDRWFWLMDAPDSGLGYTETGVIYNLMDLLFWIEAVLCVIYICLYLKKHWLHASGRTRIFCGAVLCAGILVIVLFQMQMHQNFLNMTEYYYLWQMAFPAEILAIMTAVLAAAGRIRLHKPEREGKPGKINFH</sequence>
<proteinExistence type="predicted"/>
<feature type="transmembrane region" description="Helical" evidence="1">
    <location>
        <begin position="7"/>
        <end position="26"/>
    </location>
</feature>